<dbReference type="GO" id="GO:1901137">
    <property type="term" value="P:carbohydrate derivative biosynthetic process"/>
    <property type="evidence" value="ECO:0007669"/>
    <property type="project" value="UniProtKB-ARBA"/>
</dbReference>
<dbReference type="GO" id="GO:0016758">
    <property type="term" value="F:hexosyltransferase activity"/>
    <property type="evidence" value="ECO:0007669"/>
    <property type="project" value="InterPro"/>
</dbReference>
<feature type="domain" description="Glycosyltransferase family 28 N-terminal" evidence="1">
    <location>
        <begin position="4"/>
        <end position="46"/>
    </location>
</feature>
<dbReference type="EMBL" id="JAOB01000050">
    <property type="protein sequence ID" value="EUA32950.1"/>
    <property type="molecule type" value="Genomic_DNA"/>
</dbReference>
<reference evidence="2" key="1">
    <citation type="submission" date="2014-01" db="EMBL/GenBank/DDBJ databases">
        <authorList>
            <person name="Brown-Elliot B."/>
            <person name="Wallace R."/>
            <person name="Lenaerts A."/>
            <person name="Ordway D."/>
            <person name="DeGroote M.A."/>
            <person name="Parker T."/>
            <person name="Sizemore C."/>
            <person name="Tallon L.J."/>
            <person name="Sadzewicz L.K."/>
            <person name="Sengamalay N."/>
            <person name="Fraser C.M."/>
            <person name="Hine E."/>
            <person name="Shefchek K.A."/>
            <person name="Das S.P."/>
            <person name="Tettelin H."/>
        </authorList>
    </citation>
    <scope>NUCLEOTIDE SEQUENCE [LARGE SCALE GENOMIC DNA]</scope>
    <source>
        <strain evidence="2">4042</strain>
    </source>
</reference>
<accession>X8AQ73</accession>
<protein>
    <submittedName>
        <fullName evidence="2">Glycosyltransferase family 28 N-terminal domain protein</fullName>
    </submittedName>
</protein>
<dbReference type="InterPro" id="IPR004276">
    <property type="entry name" value="GlycoTrans_28_N"/>
</dbReference>
<organism evidence="2">
    <name type="scientific">Mycobacterium xenopi 4042</name>
    <dbReference type="NCBI Taxonomy" id="1299334"/>
    <lineage>
        <taxon>Bacteria</taxon>
        <taxon>Bacillati</taxon>
        <taxon>Actinomycetota</taxon>
        <taxon>Actinomycetes</taxon>
        <taxon>Mycobacteriales</taxon>
        <taxon>Mycobacteriaceae</taxon>
        <taxon>Mycobacterium</taxon>
    </lineage>
</organism>
<name>X8AQ73_MYCXE</name>
<dbReference type="Pfam" id="PF03033">
    <property type="entry name" value="Glyco_transf_28"/>
    <property type="match status" value="1"/>
</dbReference>
<keyword evidence="2" id="KW-0808">Transferase</keyword>
<dbReference type="GO" id="GO:0005975">
    <property type="term" value="P:carbohydrate metabolic process"/>
    <property type="evidence" value="ECO:0007669"/>
    <property type="project" value="InterPro"/>
</dbReference>
<dbReference type="AlphaFoldDB" id="X8AQ73"/>
<comment type="caution">
    <text evidence="2">The sequence shown here is derived from an EMBL/GenBank/DDBJ whole genome shotgun (WGS) entry which is preliminary data.</text>
</comment>
<dbReference type="Gene3D" id="3.40.50.2000">
    <property type="entry name" value="Glycogen Phosphorylase B"/>
    <property type="match status" value="1"/>
</dbReference>
<proteinExistence type="predicted"/>
<gene>
    <name evidence="2" type="ORF">I553_9062</name>
</gene>
<evidence type="ECO:0000313" key="2">
    <source>
        <dbReference type="EMBL" id="EUA32950.1"/>
    </source>
</evidence>
<evidence type="ECO:0000259" key="1">
    <source>
        <dbReference type="Pfam" id="PF03033"/>
    </source>
</evidence>
<dbReference type="SUPFAM" id="SSF53756">
    <property type="entry name" value="UDP-Glycosyltransferase/glycogen phosphorylase"/>
    <property type="match status" value="1"/>
</dbReference>
<sequence length="255" mass="28272">MKCVLASYGTRGDVEPCVAVGRELLRRGHDVRLAVPPDLVGFAESAGLVAVAYGRTRGSGGGTPRLLDRFAAQLLADSRFDPVMAPNRGVRHPALGKRHYDAALTGRWADLLVTFLNFEQPAVNVAEYYKIPLATLHIAPVRPNGQILPLLPPWLGRYALRAYEWLVWRGVKRFDDAQRRQLGLPQATRSARDASPNADHWKFRPMSKFGFPGWQPNGQNFRATAICRRVDARVAHGCRRGGRLMDRGGNTADLL</sequence>